<evidence type="ECO:0000313" key="8">
    <source>
        <dbReference type="EMBL" id="QIZ78695.1"/>
    </source>
</evidence>
<keyword evidence="3 6" id="KW-0812">Transmembrane</keyword>
<evidence type="ECO:0000259" key="7">
    <source>
        <dbReference type="Pfam" id="PF06271"/>
    </source>
</evidence>
<feature type="domain" description="RDD" evidence="7">
    <location>
        <begin position="9"/>
        <end position="145"/>
    </location>
</feature>
<dbReference type="PANTHER" id="PTHR36115">
    <property type="entry name" value="PROLINE-RICH ANTIGEN HOMOLOG-RELATED"/>
    <property type="match status" value="1"/>
</dbReference>
<dbReference type="InterPro" id="IPR051791">
    <property type="entry name" value="Pra-immunoreactive"/>
</dbReference>
<comment type="subcellular location">
    <subcellularLocation>
        <location evidence="1">Cell membrane</location>
        <topology evidence="1">Multi-pass membrane protein</topology>
    </subcellularLocation>
</comment>
<protein>
    <submittedName>
        <fullName evidence="8">RDD family protein</fullName>
    </submittedName>
</protein>
<keyword evidence="4 6" id="KW-1133">Transmembrane helix</keyword>
<feature type="transmembrane region" description="Helical" evidence="6">
    <location>
        <begin position="64"/>
        <end position="87"/>
    </location>
</feature>
<dbReference type="Pfam" id="PF06271">
    <property type="entry name" value="RDD"/>
    <property type="match status" value="1"/>
</dbReference>
<dbReference type="RefSeq" id="WP_168662906.1">
    <property type="nucleotide sequence ID" value="NZ_CP051180.1"/>
</dbReference>
<evidence type="ECO:0000256" key="3">
    <source>
        <dbReference type="ARBA" id="ARBA00022692"/>
    </source>
</evidence>
<keyword evidence="2" id="KW-1003">Cell membrane</keyword>
<evidence type="ECO:0000256" key="6">
    <source>
        <dbReference type="SAM" id="Phobius"/>
    </source>
</evidence>
<evidence type="ECO:0000256" key="4">
    <source>
        <dbReference type="ARBA" id="ARBA00022989"/>
    </source>
</evidence>
<organism evidence="8 9">
    <name type="scientific">Ferrimonas lipolytica</name>
    <dbReference type="NCBI Taxonomy" id="2724191"/>
    <lineage>
        <taxon>Bacteria</taxon>
        <taxon>Pseudomonadati</taxon>
        <taxon>Pseudomonadota</taxon>
        <taxon>Gammaproteobacteria</taxon>
        <taxon>Alteromonadales</taxon>
        <taxon>Ferrimonadaceae</taxon>
        <taxon>Ferrimonas</taxon>
    </lineage>
</organism>
<proteinExistence type="predicted"/>
<dbReference type="Proteomes" id="UP000501602">
    <property type="component" value="Chromosome"/>
</dbReference>
<reference evidence="8 9" key="1">
    <citation type="submission" date="2020-04" db="EMBL/GenBank/DDBJ databases">
        <title>Ferrimonas sp. S7 isolated from sea water.</title>
        <authorList>
            <person name="Bae S.S."/>
            <person name="Baek K."/>
        </authorList>
    </citation>
    <scope>NUCLEOTIDE SEQUENCE [LARGE SCALE GENOMIC DNA]</scope>
    <source>
        <strain evidence="8 9">S7</strain>
    </source>
</reference>
<dbReference type="AlphaFoldDB" id="A0A6H1UHV8"/>
<dbReference type="InterPro" id="IPR010432">
    <property type="entry name" value="RDD"/>
</dbReference>
<gene>
    <name evidence="8" type="ORF">HER31_18400</name>
</gene>
<dbReference type="EMBL" id="CP051180">
    <property type="protein sequence ID" value="QIZ78695.1"/>
    <property type="molecule type" value="Genomic_DNA"/>
</dbReference>
<sequence>MSLANAPRATMMRRLAAWAYDFLVGLAVYMLAGSLLFGLFTALVKGGLIPTDGMEHVSDIMISNPLYSGINELFKLLAVAYLFVWSWTRSGQTIGMRAWRIRAQCTDGNLMSKGQAWRRAAYAFGGFANFSLLWDSTLSALHDRLSSTEVVQLTLEQNRELLAQSKLR</sequence>
<keyword evidence="9" id="KW-1185">Reference proteome</keyword>
<accession>A0A6H1UHV8</accession>
<feature type="transmembrane region" description="Helical" evidence="6">
    <location>
        <begin position="20"/>
        <end position="44"/>
    </location>
</feature>
<dbReference type="GO" id="GO:0005886">
    <property type="term" value="C:plasma membrane"/>
    <property type="evidence" value="ECO:0007669"/>
    <property type="project" value="UniProtKB-SubCell"/>
</dbReference>
<dbReference type="PANTHER" id="PTHR36115:SF10">
    <property type="entry name" value="RDD DOMAIN-CONTAINING PROTEIN"/>
    <property type="match status" value="1"/>
</dbReference>
<evidence type="ECO:0000313" key="9">
    <source>
        <dbReference type="Proteomes" id="UP000501602"/>
    </source>
</evidence>
<keyword evidence="5 6" id="KW-0472">Membrane</keyword>
<name>A0A6H1UHV8_9GAMM</name>
<evidence type="ECO:0000256" key="1">
    <source>
        <dbReference type="ARBA" id="ARBA00004651"/>
    </source>
</evidence>
<dbReference type="KEGG" id="fes:HER31_18400"/>
<evidence type="ECO:0000256" key="2">
    <source>
        <dbReference type="ARBA" id="ARBA00022475"/>
    </source>
</evidence>
<evidence type="ECO:0000256" key="5">
    <source>
        <dbReference type="ARBA" id="ARBA00023136"/>
    </source>
</evidence>